<dbReference type="AlphaFoldDB" id="A0A917RWM4"/>
<evidence type="ECO:0008006" key="4">
    <source>
        <dbReference type="Google" id="ProtNLM"/>
    </source>
</evidence>
<proteinExistence type="predicted"/>
<feature type="region of interest" description="Disordered" evidence="1">
    <location>
        <begin position="154"/>
        <end position="187"/>
    </location>
</feature>
<name>A0A917RWM4_9NOCA</name>
<keyword evidence="3" id="KW-1185">Reference proteome</keyword>
<dbReference type="InterPro" id="IPR005500">
    <property type="entry name" value="DUF309"/>
</dbReference>
<dbReference type="SUPFAM" id="SSF140663">
    <property type="entry name" value="TTHA0068-like"/>
    <property type="match status" value="1"/>
</dbReference>
<dbReference type="RefSeq" id="WP_082681327.1">
    <property type="nucleotide sequence ID" value="NZ_BMMH01000020.1"/>
</dbReference>
<dbReference type="Pfam" id="PF03745">
    <property type="entry name" value="DUF309"/>
    <property type="match status" value="1"/>
</dbReference>
<organism evidence="2 3">
    <name type="scientific">Nocardia jinanensis</name>
    <dbReference type="NCBI Taxonomy" id="382504"/>
    <lineage>
        <taxon>Bacteria</taxon>
        <taxon>Bacillati</taxon>
        <taxon>Actinomycetota</taxon>
        <taxon>Actinomycetes</taxon>
        <taxon>Mycobacteriales</taxon>
        <taxon>Nocardiaceae</taxon>
        <taxon>Nocardia</taxon>
    </lineage>
</organism>
<evidence type="ECO:0000313" key="3">
    <source>
        <dbReference type="Proteomes" id="UP000638263"/>
    </source>
</evidence>
<dbReference type="PANTHER" id="PTHR34796">
    <property type="entry name" value="EXPRESSED PROTEIN"/>
    <property type="match status" value="1"/>
</dbReference>
<dbReference type="EMBL" id="BMMH01000020">
    <property type="protein sequence ID" value="GGL37894.1"/>
    <property type="molecule type" value="Genomic_DNA"/>
</dbReference>
<feature type="compositionally biased region" description="Low complexity" evidence="1">
    <location>
        <begin position="154"/>
        <end position="163"/>
    </location>
</feature>
<dbReference type="InterPro" id="IPR023203">
    <property type="entry name" value="TTHA0068_sf"/>
</dbReference>
<dbReference type="Proteomes" id="UP000638263">
    <property type="component" value="Unassembled WGS sequence"/>
</dbReference>
<reference evidence="2" key="2">
    <citation type="submission" date="2020-09" db="EMBL/GenBank/DDBJ databases">
        <authorList>
            <person name="Sun Q."/>
            <person name="Zhou Y."/>
        </authorList>
    </citation>
    <scope>NUCLEOTIDE SEQUENCE</scope>
    <source>
        <strain evidence="2">CGMCC 4.3508</strain>
    </source>
</reference>
<comment type="caution">
    <text evidence="2">The sequence shown here is derived from an EMBL/GenBank/DDBJ whole genome shotgun (WGS) entry which is preliminary data.</text>
</comment>
<evidence type="ECO:0000313" key="2">
    <source>
        <dbReference type="EMBL" id="GGL37894.1"/>
    </source>
</evidence>
<sequence>MPERDRDELGRAANARPRDRLGRPLPPGRPGVPRIPDDLDLEPAEALTYAQQLLDQGLAFNAHEVLESVWKNGPNTERMLWQGLAQYAVGLTHIQRGNPKGARTLLVRAVERLRAFDPVAAGYAAGEFPYDLDGPGLIAHAETLLTGLTGPAGSASDADVVAAESERPAPPEVDLSELMPRLRRELP</sequence>
<gene>
    <name evidence="2" type="ORF">GCM10011588_60700</name>
</gene>
<feature type="compositionally biased region" description="Basic and acidic residues" evidence="1">
    <location>
        <begin position="1"/>
        <end position="22"/>
    </location>
</feature>
<dbReference type="PANTHER" id="PTHR34796:SF1">
    <property type="entry name" value="EXPRESSED PROTEIN"/>
    <property type="match status" value="1"/>
</dbReference>
<dbReference type="Gene3D" id="1.10.3450.10">
    <property type="entry name" value="TTHA0068-like"/>
    <property type="match status" value="1"/>
</dbReference>
<evidence type="ECO:0000256" key="1">
    <source>
        <dbReference type="SAM" id="MobiDB-lite"/>
    </source>
</evidence>
<protein>
    <recommendedName>
        <fullName evidence="4">DUF309 domain-containing protein</fullName>
    </recommendedName>
</protein>
<accession>A0A917RWM4</accession>
<reference evidence="2" key="1">
    <citation type="journal article" date="2014" name="Int. J. Syst. Evol. Microbiol.">
        <title>Complete genome sequence of Corynebacterium casei LMG S-19264T (=DSM 44701T), isolated from a smear-ripened cheese.</title>
        <authorList>
            <consortium name="US DOE Joint Genome Institute (JGI-PGF)"/>
            <person name="Walter F."/>
            <person name="Albersmeier A."/>
            <person name="Kalinowski J."/>
            <person name="Ruckert C."/>
        </authorList>
    </citation>
    <scope>NUCLEOTIDE SEQUENCE</scope>
    <source>
        <strain evidence="2">CGMCC 4.3508</strain>
    </source>
</reference>
<feature type="region of interest" description="Disordered" evidence="1">
    <location>
        <begin position="1"/>
        <end position="38"/>
    </location>
</feature>